<feature type="transmembrane region" description="Helical" evidence="1">
    <location>
        <begin position="65"/>
        <end position="86"/>
    </location>
</feature>
<dbReference type="GeneID" id="17261101"/>
<dbReference type="EnsemblProtists" id="EOD14817">
    <property type="protein sequence ID" value="EOD14817"/>
    <property type="gene ID" value="EMIHUDRAFT_197394"/>
</dbReference>
<accession>A0A0D3IU82</accession>
<evidence type="ECO:0000313" key="2">
    <source>
        <dbReference type="EnsemblProtists" id="EOD14817"/>
    </source>
</evidence>
<reference evidence="3" key="1">
    <citation type="journal article" date="2013" name="Nature">
        <title>Pan genome of the phytoplankton Emiliania underpins its global distribution.</title>
        <authorList>
            <person name="Read B.A."/>
            <person name="Kegel J."/>
            <person name="Klute M.J."/>
            <person name="Kuo A."/>
            <person name="Lefebvre S.C."/>
            <person name="Maumus F."/>
            <person name="Mayer C."/>
            <person name="Miller J."/>
            <person name="Monier A."/>
            <person name="Salamov A."/>
            <person name="Young J."/>
            <person name="Aguilar M."/>
            <person name="Claverie J.M."/>
            <person name="Frickenhaus S."/>
            <person name="Gonzalez K."/>
            <person name="Herman E.K."/>
            <person name="Lin Y.C."/>
            <person name="Napier J."/>
            <person name="Ogata H."/>
            <person name="Sarno A.F."/>
            <person name="Shmutz J."/>
            <person name="Schroeder D."/>
            <person name="de Vargas C."/>
            <person name="Verret F."/>
            <person name="von Dassow P."/>
            <person name="Valentin K."/>
            <person name="Van de Peer Y."/>
            <person name="Wheeler G."/>
            <person name="Dacks J.B."/>
            <person name="Delwiche C.F."/>
            <person name="Dyhrman S.T."/>
            <person name="Glockner G."/>
            <person name="John U."/>
            <person name="Richards T."/>
            <person name="Worden A.Z."/>
            <person name="Zhang X."/>
            <person name="Grigoriev I.V."/>
            <person name="Allen A.E."/>
            <person name="Bidle K."/>
            <person name="Borodovsky M."/>
            <person name="Bowler C."/>
            <person name="Brownlee C."/>
            <person name="Cock J.M."/>
            <person name="Elias M."/>
            <person name="Gladyshev V.N."/>
            <person name="Groth M."/>
            <person name="Guda C."/>
            <person name="Hadaegh A."/>
            <person name="Iglesias-Rodriguez M.D."/>
            <person name="Jenkins J."/>
            <person name="Jones B.M."/>
            <person name="Lawson T."/>
            <person name="Leese F."/>
            <person name="Lindquist E."/>
            <person name="Lobanov A."/>
            <person name="Lomsadze A."/>
            <person name="Malik S.B."/>
            <person name="Marsh M.E."/>
            <person name="Mackinder L."/>
            <person name="Mock T."/>
            <person name="Mueller-Roeber B."/>
            <person name="Pagarete A."/>
            <person name="Parker M."/>
            <person name="Probert I."/>
            <person name="Quesneville H."/>
            <person name="Raines C."/>
            <person name="Rensing S.A."/>
            <person name="Riano-Pachon D.M."/>
            <person name="Richier S."/>
            <person name="Rokitta S."/>
            <person name="Shiraiwa Y."/>
            <person name="Soanes D.M."/>
            <person name="van der Giezen M."/>
            <person name="Wahlund T.M."/>
            <person name="Williams B."/>
            <person name="Wilson W."/>
            <person name="Wolfe G."/>
            <person name="Wurch L.L."/>
        </authorList>
    </citation>
    <scope>NUCLEOTIDE SEQUENCE</scope>
</reference>
<organism evidence="2 3">
    <name type="scientific">Emiliania huxleyi (strain CCMP1516)</name>
    <dbReference type="NCBI Taxonomy" id="280463"/>
    <lineage>
        <taxon>Eukaryota</taxon>
        <taxon>Haptista</taxon>
        <taxon>Haptophyta</taxon>
        <taxon>Prymnesiophyceae</taxon>
        <taxon>Isochrysidales</taxon>
        <taxon>Noelaerhabdaceae</taxon>
        <taxon>Emiliania</taxon>
    </lineage>
</organism>
<dbReference type="HOGENOM" id="CLU_1430459_0_0_1"/>
<dbReference type="PaxDb" id="2903-EOD14817"/>
<dbReference type="AlphaFoldDB" id="A0A0D3IU82"/>
<reference evidence="2" key="2">
    <citation type="submission" date="2024-10" db="UniProtKB">
        <authorList>
            <consortium name="EnsemblProtists"/>
        </authorList>
    </citation>
    <scope>IDENTIFICATION</scope>
</reference>
<keyword evidence="3" id="KW-1185">Reference proteome</keyword>
<keyword evidence="1" id="KW-0472">Membrane</keyword>
<dbReference type="Proteomes" id="UP000013827">
    <property type="component" value="Unassembled WGS sequence"/>
</dbReference>
<evidence type="ECO:0000313" key="3">
    <source>
        <dbReference type="Proteomes" id="UP000013827"/>
    </source>
</evidence>
<keyword evidence="1" id="KW-1133">Transmembrane helix</keyword>
<sequence length="204" mass="21627">MSTSSNRTALSLIGTPGSYSGASDATQALLAESAARHQHDRRLLAESAAQHHRDVDRLRQRGTMYGVELILLALAKVTRYIALLVLWSGRSLARAGIALLAVALAALPVQMSADDLFEIAVMAFDPLTRVELVESGLRAIGVDRLLAPRPLAALVRCSTASGLAGELLQATTVFGCALHQAGSAVFMSRRCCADVFPATPEFPC</sequence>
<keyword evidence="1" id="KW-0812">Transmembrane</keyword>
<dbReference type="KEGG" id="ehx:EMIHUDRAFT_197394"/>
<dbReference type="RefSeq" id="XP_005767246.1">
    <property type="nucleotide sequence ID" value="XM_005767189.1"/>
</dbReference>
<proteinExistence type="predicted"/>
<protein>
    <recommendedName>
        <fullName evidence="4">Cation-transporting P-type ATPase N-terminal domain-containing protein</fullName>
    </recommendedName>
</protein>
<evidence type="ECO:0008006" key="4">
    <source>
        <dbReference type="Google" id="ProtNLM"/>
    </source>
</evidence>
<name>A0A0D3IU82_EMIH1</name>
<evidence type="ECO:0000256" key="1">
    <source>
        <dbReference type="SAM" id="Phobius"/>
    </source>
</evidence>